<reference evidence="2 3" key="1">
    <citation type="submission" date="2018-06" db="EMBL/GenBank/DDBJ databases">
        <title>Comparative genomics of Bradyrhizobium nodulating Arachidis hypogaea.</title>
        <authorList>
            <person name="Li Y."/>
        </authorList>
    </citation>
    <scope>NUCLEOTIDE SEQUENCE [LARGE SCALE GENOMIC DNA]</scope>
    <source>
        <strain evidence="2 3">CCBAU 051107</strain>
    </source>
</reference>
<dbReference type="RefSeq" id="WP_027564585.1">
    <property type="nucleotide sequence ID" value="NZ_AXAD01000028.1"/>
</dbReference>
<evidence type="ECO:0000313" key="2">
    <source>
        <dbReference type="EMBL" id="QOZ70935.1"/>
    </source>
</evidence>
<protein>
    <submittedName>
        <fullName evidence="2">RidA family protein</fullName>
    </submittedName>
</protein>
<dbReference type="PROSITE" id="PS01094">
    <property type="entry name" value="UPF0076"/>
    <property type="match status" value="1"/>
</dbReference>
<evidence type="ECO:0000313" key="3">
    <source>
        <dbReference type="Proteomes" id="UP000594015"/>
    </source>
</evidence>
<name>A0AAE7NWU2_9BRAD</name>
<dbReference type="InterPro" id="IPR035959">
    <property type="entry name" value="RutC-like_sf"/>
</dbReference>
<dbReference type="Pfam" id="PF01042">
    <property type="entry name" value="Ribonuc_L-PSP"/>
    <property type="match status" value="1"/>
</dbReference>
<dbReference type="Gene3D" id="3.30.1330.40">
    <property type="entry name" value="RutC-like"/>
    <property type="match status" value="1"/>
</dbReference>
<dbReference type="KEGG" id="barh:WN72_34985"/>
<proteinExistence type="inferred from homology"/>
<organism evidence="2 3">
    <name type="scientific">Bradyrhizobium arachidis</name>
    <dbReference type="NCBI Taxonomy" id="858423"/>
    <lineage>
        <taxon>Bacteria</taxon>
        <taxon>Pseudomonadati</taxon>
        <taxon>Pseudomonadota</taxon>
        <taxon>Alphaproteobacteria</taxon>
        <taxon>Hyphomicrobiales</taxon>
        <taxon>Nitrobacteraceae</taxon>
        <taxon>Bradyrhizobium</taxon>
    </lineage>
</organism>
<dbReference type="InterPro" id="IPR006175">
    <property type="entry name" value="YjgF/YER057c/UK114"/>
</dbReference>
<gene>
    <name evidence="2" type="ORF">WN72_34985</name>
</gene>
<dbReference type="PANTHER" id="PTHR47328">
    <property type="match status" value="1"/>
</dbReference>
<dbReference type="SUPFAM" id="SSF55298">
    <property type="entry name" value="YjgF-like"/>
    <property type="match status" value="1"/>
</dbReference>
<dbReference type="Proteomes" id="UP000594015">
    <property type="component" value="Chromosome"/>
</dbReference>
<dbReference type="AlphaFoldDB" id="A0AAE7NWU2"/>
<dbReference type="PANTHER" id="PTHR47328:SF1">
    <property type="entry name" value="RUTC FAMILY PROTEIN YOAB"/>
    <property type="match status" value="1"/>
</dbReference>
<sequence>MINRVLPYEGLLHEVVEHNGVLYIGGIVPEDTSLDMSGQANDVLRQLAQLLKTLGSDVSKVLQVTIYMTDLKEKAEFNAAWKAHFAEAHLPARAAIGVADLGPGVKLEMTAIAARQ</sequence>
<accession>A0AAE7NWU2</accession>
<evidence type="ECO:0000256" key="1">
    <source>
        <dbReference type="ARBA" id="ARBA00010552"/>
    </source>
</evidence>
<comment type="similarity">
    <text evidence="1">Belongs to the RutC family.</text>
</comment>
<dbReference type="CDD" id="cd06150">
    <property type="entry name" value="YjgF_YER057c_UK114_like_2"/>
    <property type="match status" value="1"/>
</dbReference>
<dbReference type="InterPro" id="IPR019897">
    <property type="entry name" value="RidA_CS"/>
</dbReference>
<dbReference type="InterPro" id="IPR035709">
    <property type="entry name" value="YoaB-like"/>
</dbReference>
<dbReference type="EMBL" id="CP030050">
    <property type="protein sequence ID" value="QOZ70935.1"/>
    <property type="molecule type" value="Genomic_DNA"/>
</dbReference>